<dbReference type="InterPro" id="IPR036661">
    <property type="entry name" value="Luciferase-like_sf"/>
</dbReference>
<reference evidence="3" key="1">
    <citation type="submission" date="2019-08" db="EMBL/GenBank/DDBJ databases">
        <authorList>
            <person name="Kucharzyk K."/>
            <person name="Murdoch R.W."/>
            <person name="Higgins S."/>
            <person name="Loffler F."/>
        </authorList>
    </citation>
    <scope>NUCLEOTIDE SEQUENCE</scope>
</reference>
<dbReference type="Gene3D" id="3.20.20.30">
    <property type="entry name" value="Luciferase-like domain"/>
    <property type="match status" value="1"/>
</dbReference>
<dbReference type="PANTHER" id="PTHR43244">
    <property type="match status" value="1"/>
</dbReference>
<sequence length="339" mass="37164">MSEPIDAAQSQTRSFGLVFHPSFPISSLPDYAQQAEQMGFDELWLWDDCFLPGAFSAAAIALSATHKIKVCIGLIPVPALNPLFMAMEITSLAGAFPGRFIAGFGHGVEPWMKQIGAAERSSLARLRETVTVVRDLLHGEEVNFDGEFVHMEHVKMQQLPDVVPPLYIGAMREKSLALAGSLADGTLFTSMSSPTYTRWALGHIQAGMQKAGKTDHRVVGFVDVKVNEAGVPARAATRRSLAARLPWADVHTQHSGFAEEIAQYLQTHNSEDLANDMPDAWLDAFSASGTPHQVSTLLKQWFEAGVNSIIIQPLWGDTSCQSEYKKYLPAILKDLTTRE</sequence>
<dbReference type="EMBL" id="VSSQ01002029">
    <property type="protein sequence ID" value="MPM12841.1"/>
    <property type="molecule type" value="Genomic_DNA"/>
</dbReference>
<organism evidence="3">
    <name type="scientific">bioreactor metagenome</name>
    <dbReference type="NCBI Taxonomy" id="1076179"/>
    <lineage>
        <taxon>unclassified sequences</taxon>
        <taxon>metagenomes</taxon>
        <taxon>ecological metagenomes</taxon>
    </lineage>
</organism>
<name>A0A644XAR6_9ZZZZ</name>
<accession>A0A644XAR6</accession>
<dbReference type="EC" id="1.1.98.2" evidence="3"/>
<comment type="caution">
    <text evidence="3">The sequence shown here is derived from an EMBL/GenBank/DDBJ whole genome shotgun (WGS) entry which is preliminary data.</text>
</comment>
<evidence type="ECO:0000259" key="2">
    <source>
        <dbReference type="Pfam" id="PF00296"/>
    </source>
</evidence>
<dbReference type="GO" id="GO:0016705">
    <property type="term" value="F:oxidoreductase activity, acting on paired donors, with incorporation or reduction of molecular oxygen"/>
    <property type="evidence" value="ECO:0007669"/>
    <property type="project" value="InterPro"/>
</dbReference>
<dbReference type="PANTHER" id="PTHR43244:SF1">
    <property type="entry name" value="5,10-METHYLENETETRAHYDROMETHANOPTERIN REDUCTASE"/>
    <property type="match status" value="1"/>
</dbReference>
<dbReference type="Pfam" id="PF00296">
    <property type="entry name" value="Bac_luciferase"/>
    <property type="match status" value="1"/>
</dbReference>
<evidence type="ECO:0000256" key="1">
    <source>
        <dbReference type="ARBA" id="ARBA00023002"/>
    </source>
</evidence>
<evidence type="ECO:0000313" key="3">
    <source>
        <dbReference type="EMBL" id="MPM12841.1"/>
    </source>
</evidence>
<protein>
    <submittedName>
        <fullName evidence="3">F420-dependent glucose-6-phosphate dehydrogenase</fullName>
        <ecNumber evidence="3">1.1.98.2</ecNumber>
    </submittedName>
</protein>
<dbReference type="AlphaFoldDB" id="A0A644XAR6"/>
<keyword evidence="1 3" id="KW-0560">Oxidoreductase</keyword>
<dbReference type="InterPro" id="IPR050564">
    <property type="entry name" value="F420-G6PD/mer"/>
</dbReference>
<dbReference type="SUPFAM" id="SSF51679">
    <property type="entry name" value="Bacterial luciferase-like"/>
    <property type="match status" value="1"/>
</dbReference>
<proteinExistence type="predicted"/>
<dbReference type="GO" id="GO:0052749">
    <property type="term" value="F:glucose-6-phosphate dehydrogenase (coenzyme F420) activity"/>
    <property type="evidence" value="ECO:0007669"/>
    <property type="project" value="UniProtKB-EC"/>
</dbReference>
<dbReference type="CDD" id="cd01097">
    <property type="entry name" value="Tetrahydromethanopterin_reductase"/>
    <property type="match status" value="1"/>
</dbReference>
<feature type="domain" description="Luciferase-like" evidence="2">
    <location>
        <begin position="21"/>
        <end position="307"/>
    </location>
</feature>
<gene>
    <name evidence="3" type="primary">fgd_2</name>
    <name evidence="3" type="ORF">SDC9_59195</name>
</gene>
<dbReference type="InterPro" id="IPR011251">
    <property type="entry name" value="Luciferase-like_dom"/>
</dbReference>